<accession>A0ACC1I0D5</accession>
<comment type="caution">
    <text evidence="1">The sequence shown here is derived from an EMBL/GenBank/DDBJ whole genome shotgun (WGS) entry which is preliminary data.</text>
</comment>
<evidence type="ECO:0000313" key="2">
    <source>
        <dbReference type="Proteomes" id="UP001145114"/>
    </source>
</evidence>
<sequence length="241" mass="27662">MAKATKVRADLPKDIKVRIVEYLCIYENTATIRSLLKASPSCRNEVLVVYWRSVGLDTLTTKDGRKKPVFDDFSAVRWRYVARLHITADLVTFPGFGFLPFIRLPSLRCLTFPPYLVLVRLKGFRHFLNPYHATINKIIIDQAQLPVTITTYRLVFAGKKESAPLIQWTIRVVVANLANLRYLSLKIKRQYDHMNAVIPKATFTARPDLQRVHRHQQETQPQPPTICTSGPCVIRGYSLQV</sequence>
<evidence type="ECO:0000313" key="1">
    <source>
        <dbReference type="EMBL" id="KAJ1680164.1"/>
    </source>
</evidence>
<dbReference type="EMBL" id="JAMZIH010000029">
    <property type="protein sequence ID" value="KAJ1680164.1"/>
    <property type="molecule type" value="Genomic_DNA"/>
</dbReference>
<reference evidence="1" key="1">
    <citation type="submission" date="2022-06" db="EMBL/GenBank/DDBJ databases">
        <title>Phylogenomic reconstructions and comparative analyses of Kickxellomycotina fungi.</title>
        <authorList>
            <person name="Reynolds N.K."/>
            <person name="Stajich J.E."/>
            <person name="Barry K."/>
            <person name="Grigoriev I.V."/>
            <person name="Crous P."/>
            <person name="Smith M.E."/>
        </authorList>
    </citation>
    <scope>NUCLEOTIDE SEQUENCE</scope>
    <source>
        <strain evidence="1">RSA 2271</strain>
    </source>
</reference>
<gene>
    <name evidence="1" type="ORF">EV182_000557</name>
</gene>
<dbReference type="Proteomes" id="UP001145114">
    <property type="component" value="Unassembled WGS sequence"/>
</dbReference>
<name>A0ACC1I0D5_9FUNG</name>
<proteinExistence type="predicted"/>
<keyword evidence="2" id="KW-1185">Reference proteome</keyword>
<protein>
    <submittedName>
        <fullName evidence="1">Uncharacterized protein</fullName>
    </submittedName>
</protein>
<organism evidence="1 2">
    <name type="scientific">Spiromyces aspiralis</name>
    <dbReference type="NCBI Taxonomy" id="68401"/>
    <lineage>
        <taxon>Eukaryota</taxon>
        <taxon>Fungi</taxon>
        <taxon>Fungi incertae sedis</taxon>
        <taxon>Zoopagomycota</taxon>
        <taxon>Kickxellomycotina</taxon>
        <taxon>Kickxellomycetes</taxon>
        <taxon>Kickxellales</taxon>
        <taxon>Kickxellaceae</taxon>
        <taxon>Spiromyces</taxon>
    </lineage>
</organism>